<dbReference type="Proteomes" id="UP000198752">
    <property type="component" value="Unassembled WGS sequence"/>
</dbReference>
<evidence type="ECO:0000313" key="1">
    <source>
        <dbReference type="EMBL" id="SFG29583.1"/>
    </source>
</evidence>
<sequence>MIEGMLMNDDEKVNVIFETEENHDYDRETVALVFLVKENTVCEDNYEFIDRYSQL</sequence>
<reference evidence="2" key="1">
    <citation type="submission" date="2016-10" db="EMBL/GenBank/DDBJ databases">
        <authorList>
            <person name="Varghese N."/>
            <person name="Submissions S."/>
        </authorList>
    </citation>
    <scope>NUCLEOTIDE SEQUENCE [LARGE SCALE GENOMIC DNA]</scope>
    <source>
        <strain evidence="2">ATCC 700379</strain>
    </source>
</reference>
<dbReference type="AlphaFoldDB" id="A0A1I2QPJ2"/>
<protein>
    <submittedName>
        <fullName evidence="1">Uncharacterized protein</fullName>
    </submittedName>
</protein>
<keyword evidence="2" id="KW-1185">Reference proteome</keyword>
<organism evidence="1 2">
    <name type="scientific">Sporolactobacillus nakayamae</name>
    <dbReference type="NCBI Taxonomy" id="269670"/>
    <lineage>
        <taxon>Bacteria</taxon>
        <taxon>Bacillati</taxon>
        <taxon>Bacillota</taxon>
        <taxon>Bacilli</taxon>
        <taxon>Bacillales</taxon>
        <taxon>Sporolactobacillaceae</taxon>
        <taxon>Sporolactobacillus</taxon>
    </lineage>
</organism>
<gene>
    <name evidence="1" type="ORF">SAMN02982927_01293</name>
</gene>
<dbReference type="RefSeq" id="WP_177184666.1">
    <property type="nucleotide sequence ID" value="NZ_FOOY01000007.1"/>
</dbReference>
<name>A0A1I2QPJ2_9BACL</name>
<evidence type="ECO:0000313" key="2">
    <source>
        <dbReference type="Proteomes" id="UP000198752"/>
    </source>
</evidence>
<dbReference type="STRING" id="269670.SAMN02982927_01293"/>
<proteinExistence type="predicted"/>
<dbReference type="EMBL" id="FOOY01000007">
    <property type="protein sequence ID" value="SFG29583.1"/>
    <property type="molecule type" value="Genomic_DNA"/>
</dbReference>
<accession>A0A1I2QPJ2</accession>